<dbReference type="PANTHER" id="PTHR47129">
    <property type="entry name" value="QUINONE OXIDOREDUCTASE 2"/>
    <property type="match status" value="1"/>
</dbReference>
<organism evidence="2 3">
    <name type="scientific">Nicoliella lavandulae</name>
    <dbReference type="NCBI Taxonomy" id="3082954"/>
    <lineage>
        <taxon>Bacteria</taxon>
        <taxon>Bacillati</taxon>
        <taxon>Bacillota</taxon>
        <taxon>Bacilli</taxon>
        <taxon>Lactobacillales</taxon>
        <taxon>Lactobacillaceae</taxon>
        <taxon>Nicoliella</taxon>
    </lineage>
</organism>
<dbReference type="PANTHER" id="PTHR47129:SF1">
    <property type="entry name" value="NMRA-LIKE DOMAIN-CONTAINING PROTEIN"/>
    <property type="match status" value="1"/>
</dbReference>
<dbReference type="Proteomes" id="UP001370590">
    <property type="component" value="Unassembled WGS sequence"/>
</dbReference>
<gene>
    <name evidence="2" type="ORF">R4146_07425</name>
</gene>
<feature type="domain" description="NmrA-like" evidence="1">
    <location>
        <begin position="2"/>
        <end position="225"/>
    </location>
</feature>
<dbReference type="SUPFAM" id="SSF51735">
    <property type="entry name" value="NAD(P)-binding Rossmann-fold domains"/>
    <property type="match status" value="1"/>
</dbReference>
<dbReference type="InterPro" id="IPR036291">
    <property type="entry name" value="NAD(P)-bd_dom_sf"/>
</dbReference>
<protein>
    <submittedName>
        <fullName evidence="2">NAD(P)H-binding protein</fullName>
    </submittedName>
</protein>
<dbReference type="InterPro" id="IPR052718">
    <property type="entry name" value="NmrA-type_oxidoreductase"/>
</dbReference>
<dbReference type="Gene3D" id="3.40.50.720">
    <property type="entry name" value="NAD(P)-binding Rossmann-like Domain"/>
    <property type="match status" value="1"/>
</dbReference>
<dbReference type="EMBL" id="JAWMWH010000003">
    <property type="protein sequence ID" value="MEJ6400971.1"/>
    <property type="molecule type" value="Genomic_DNA"/>
</dbReference>
<keyword evidence="3" id="KW-1185">Reference proteome</keyword>
<reference evidence="2 3" key="1">
    <citation type="submission" date="2023-10" db="EMBL/GenBank/DDBJ databases">
        <title>Nicoliella lavandulae sp. nov. isolated from Lavandula angustifolia flowers.</title>
        <authorList>
            <person name="Alcantara C."/>
            <person name="Zuniga M."/>
            <person name="Landete J.M."/>
            <person name="Monedero V."/>
        </authorList>
    </citation>
    <scope>NUCLEOTIDE SEQUENCE [LARGE SCALE GENOMIC DNA]</scope>
    <source>
        <strain evidence="2 3">Es01</strain>
    </source>
</reference>
<evidence type="ECO:0000313" key="3">
    <source>
        <dbReference type="Proteomes" id="UP001370590"/>
    </source>
</evidence>
<proteinExistence type="predicted"/>
<dbReference type="Gene3D" id="3.90.25.10">
    <property type="entry name" value="UDP-galactose 4-epimerase, domain 1"/>
    <property type="match status" value="1"/>
</dbReference>
<dbReference type="InterPro" id="IPR008030">
    <property type="entry name" value="NmrA-like"/>
</dbReference>
<dbReference type="Pfam" id="PF05368">
    <property type="entry name" value="NmrA"/>
    <property type="match status" value="1"/>
</dbReference>
<dbReference type="RefSeq" id="WP_339960820.1">
    <property type="nucleotide sequence ID" value="NZ_JAWMWH010000003.1"/>
</dbReference>
<name>A0ABU8SM51_9LACO</name>
<comment type="caution">
    <text evidence="2">The sequence shown here is derived from an EMBL/GenBank/DDBJ whole genome shotgun (WGS) entry which is preliminary data.</text>
</comment>
<sequence length="286" mass="32066">MKVLVTGASGHYGKYAVKYLKQYAQADTEIIALVRSSDQAQALNYDNVEFRIGDYSDIDSLKTAFEGIDRLLFVSVPDFNLQKNVVSAIVESNIDYVAYTSIYAVDKDKTGLEQNHQATERLIQRTGIDHTFLRNNWYLELIAPFLKAAANAKKFEYYAGDHKVAWALRREYAEAGAKVILEKNSNEILNLTGQPVSFKQLGEFTEQATGKKIDISEVDSSEFDKYLSSLSISDIGAFLSKVYQDYSIRGNNGEEMANKDTFEAVLGHPLTPLDQAISELIKNDQL</sequence>
<evidence type="ECO:0000313" key="2">
    <source>
        <dbReference type="EMBL" id="MEJ6400971.1"/>
    </source>
</evidence>
<evidence type="ECO:0000259" key="1">
    <source>
        <dbReference type="Pfam" id="PF05368"/>
    </source>
</evidence>
<accession>A0ABU8SM51</accession>